<comment type="caution">
    <text evidence="7">The sequence shown here is derived from an EMBL/GenBank/DDBJ whole genome shotgun (WGS) entry which is preliminary data.</text>
</comment>
<dbReference type="EMBL" id="MFCR01000001">
    <property type="protein sequence ID" value="OGE19787.1"/>
    <property type="molecule type" value="Genomic_DNA"/>
</dbReference>
<dbReference type="SFLD" id="SFLDS00005">
    <property type="entry name" value="Isoprenoid_Synthase_Type_I"/>
    <property type="match status" value="1"/>
</dbReference>
<name>A0A1F5ITX9_9BACT</name>
<dbReference type="GO" id="GO:0004659">
    <property type="term" value="F:prenyltransferase activity"/>
    <property type="evidence" value="ECO:0007669"/>
    <property type="project" value="InterPro"/>
</dbReference>
<dbReference type="SUPFAM" id="SSF48576">
    <property type="entry name" value="Terpenoid synthases"/>
    <property type="match status" value="1"/>
</dbReference>
<dbReference type="PROSITE" id="PS00723">
    <property type="entry name" value="POLYPRENYL_SYNTHASE_1"/>
    <property type="match status" value="1"/>
</dbReference>
<keyword evidence="3 6" id="KW-0808">Transferase</keyword>
<sequence length="308" mass="34307">MEFQEFSKKAIKRIDKQLDLLLAEWRKEVEKIDKKLLPLVDKFIVSCSGGKRIRGVLVVLGYEIAKGQNNSDVIPANAGIQLNKSRSELDPRLRGDDRKQNEEIYKIAAAYEILHSAVLVHDDVIDQSPKRRGQPSLYRAIGRGHYGISQAISLGDAGFFLAMKIISEAKFSSERKIPALELFSKVMLDTALGEILDLEKADPLVVAKLKTAYYTISGPLQLGAALGGGGQKIVRDFRVFGEGLGVAFQIKDDLLDGETDFWGGAEKAKNKAEKYIDQAMKILPEITKDSNMSKLLEQMAEWLVKRNK</sequence>
<accession>A0A1F5ITX9</accession>
<evidence type="ECO:0000256" key="4">
    <source>
        <dbReference type="ARBA" id="ARBA00022723"/>
    </source>
</evidence>
<dbReference type="PROSITE" id="PS00444">
    <property type="entry name" value="POLYPRENYL_SYNTHASE_2"/>
    <property type="match status" value="1"/>
</dbReference>
<protein>
    <recommendedName>
        <fullName evidence="9">Polyprenyl synthetase</fullName>
    </recommendedName>
</protein>
<evidence type="ECO:0000256" key="1">
    <source>
        <dbReference type="ARBA" id="ARBA00001946"/>
    </source>
</evidence>
<evidence type="ECO:0000313" key="8">
    <source>
        <dbReference type="Proteomes" id="UP000176336"/>
    </source>
</evidence>
<proteinExistence type="inferred from homology"/>
<dbReference type="InterPro" id="IPR000092">
    <property type="entry name" value="Polyprenyl_synt"/>
</dbReference>
<dbReference type="GO" id="GO:0046872">
    <property type="term" value="F:metal ion binding"/>
    <property type="evidence" value="ECO:0007669"/>
    <property type="project" value="UniProtKB-KW"/>
</dbReference>
<evidence type="ECO:0000256" key="5">
    <source>
        <dbReference type="ARBA" id="ARBA00022842"/>
    </source>
</evidence>
<dbReference type="Pfam" id="PF00348">
    <property type="entry name" value="polyprenyl_synt"/>
    <property type="match status" value="1"/>
</dbReference>
<evidence type="ECO:0000313" key="7">
    <source>
        <dbReference type="EMBL" id="OGE19787.1"/>
    </source>
</evidence>
<dbReference type="InterPro" id="IPR033749">
    <property type="entry name" value="Polyprenyl_synt_CS"/>
</dbReference>
<dbReference type="GO" id="GO:0008299">
    <property type="term" value="P:isoprenoid biosynthetic process"/>
    <property type="evidence" value="ECO:0007669"/>
    <property type="project" value="InterPro"/>
</dbReference>
<dbReference type="InterPro" id="IPR008949">
    <property type="entry name" value="Isoprenoid_synthase_dom_sf"/>
</dbReference>
<evidence type="ECO:0000256" key="6">
    <source>
        <dbReference type="RuleBase" id="RU004466"/>
    </source>
</evidence>
<comment type="similarity">
    <text evidence="2 6">Belongs to the FPP/GGPP synthase family.</text>
</comment>
<keyword evidence="4" id="KW-0479">Metal-binding</keyword>
<reference evidence="7 8" key="1">
    <citation type="journal article" date="2016" name="Nat. Commun.">
        <title>Thousands of microbial genomes shed light on interconnected biogeochemical processes in an aquifer system.</title>
        <authorList>
            <person name="Anantharaman K."/>
            <person name="Brown C.T."/>
            <person name="Hug L.A."/>
            <person name="Sharon I."/>
            <person name="Castelle C.J."/>
            <person name="Probst A.J."/>
            <person name="Thomas B.C."/>
            <person name="Singh A."/>
            <person name="Wilkins M.J."/>
            <person name="Karaoz U."/>
            <person name="Brodie E.L."/>
            <person name="Williams K.H."/>
            <person name="Hubbard S.S."/>
            <person name="Banfield J.F."/>
        </authorList>
    </citation>
    <scope>NUCLEOTIDE SEQUENCE [LARGE SCALE GENOMIC DNA]</scope>
</reference>
<evidence type="ECO:0000256" key="2">
    <source>
        <dbReference type="ARBA" id="ARBA00006706"/>
    </source>
</evidence>
<organism evidence="7 8">
    <name type="scientific">Candidatus Daviesbacteria bacterium RIFCSPHIGHO2_01_FULL_41_23</name>
    <dbReference type="NCBI Taxonomy" id="1797764"/>
    <lineage>
        <taxon>Bacteria</taxon>
        <taxon>Candidatus Daviesiibacteriota</taxon>
    </lineage>
</organism>
<evidence type="ECO:0008006" key="9">
    <source>
        <dbReference type="Google" id="ProtNLM"/>
    </source>
</evidence>
<dbReference type="PANTHER" id="PTHR12001:SF85">
    <property type="entry name" value="SHORT CHAIN ISOPRENYL DIPHOSPHATE SYNTHASE"/>
    <property type="match status" value="1"/>
</dbReference>
<dbReference type="AlphaFoldDB" id="A0A1F5ITX9"/>
<dbReference type="Gene3D" id="1.10.600.10">
    <property type="entry name" value="Farnesyl Diphosphate Synthase"/>
    <property type="match status" value="1"/>
</dbReference>
<gene>
    <name evidence="7" type="ORF">A2871_02270</name>
</gene>
<comment type="cofactor">
    <cofactor evidence="1">
        <name>Mg(2+)</name>
        <dbReference type="ChEBI" id="CHEBI:18420"/>
    </cofactor>
</comment>
<dbReference type="PANTHER" id="PTHR12001">
    <property type="entry name" value="GERANYLGERANYL PYROPHOSPHATE SYNTHASE"/>
    <property type="match status" value="1"/>
</dbReference>
<evidence type="ECO:0000256" key="3">
    <source>
        <dbReference type="ARBA" id="ARBA00022679"/>
    </source>
</evidence>
<keyword evidence="5" id="KW-0460">Magnesium</keyword>
<dbReference type="Proteomes" id="UP000176336">
    <property type="component" value="Unassembled WGS sequence"/>
</dbReference>